<evidence type="ECO:0000256" key="16">
    <source>
        <dbReference type="PROSITE-ProRule" id="PRU00209"/>
    </source>
</evidence>
<keyword evidence="5 16" id="KW-0820">tRNA-binding</keyword>
<dbReference type="GO" id="GO:0005524">
    <property type="term" value="F:ATP binding"/>
    <property type="evidence" value="ECO:0007669"/>
    <property type="project" value="UniProtKB-UniRule"/>
</dbReference>
<dbReference type="SUPFAM" id="SSF55681">
    <property type="entry name" value="Class II aaRS and biotin synthetases"/>
    <property type="match status" value="1"/>
</dbReference>
<dbReference type="InterPro" id="IPR002547">
    <property type="entry name" value="tRNA-bd_dom"/>
</dbReference>
<dbReference type="Pfam" id="PF01588">
    <property type="entry name" value="tRNA_bind"/>
    <property type="match status" value="1"/>
</dbReference>
<organism evidence="20 21">
    <name type="scientific">Exiguobacterium aurantiacum</name>
    <dbReference type="NCBI Taxonomy" id="33987"/>
    <lineage>
        <taxon>Bacteria</taxon>
        <taxon>Bacillati</taxon>
        <taxon>Bacillota</taxon>
        <taxon>Bacilli</taxon>
        <taxon>Bacillales</taxon>
        <taxon>Bacillales Family XII. Incertae Sedis</taxon>
        <taxon>Exiguobacterium</taxon>
    </lineage>
</organism>
<evidence type="ECO:0000256" key="10">
    <source>
        <dbReference type="ARBA" id="ARBA00022842"/>
    </source>
</evidence>
<dbReference type="FunFam" id="2.40.50.140:FF:000045">
    <property type="entry name" value="Phenylalanine--tRNA ligase beta subunit"/>
    <property type="match status" value="1"/>
</dbReference>
<dbReference type="SUPFAM" id="SSF54991">
    <property type="entry name" value="Anticodon-binding domain of PheRS"/>
    <property type="match status" value="1"/>
</dbReference>
<dbReference type="SMART" id="SM00874">
    <property type="entry name" value="B5"/>
    <property type="match status" value="1"/>
</dbReference>
<evidence type="ECO:0000256" key="3">
    <source>
        <dbReference type="ARBA" id="ARBA00011209"/>
    </source>
</evidence>
<dbReference type="FunFam" id="3.30.70.380:FF:000001">
    <property type="entry name" value="Phenylalanine--tRNA ligase beta subunit"/>
    <property type="match status" value="1"/>
</dbReference>
<evidence type="ECO:0000256" key="7">
    <source>
        <dbReference type="ARBA" id="ARBA00022723"/>
    </source>
</evidence>
<dbReference type="GO" id="GO:0009328">
    <property type="term" value="C:phenylalanine-tRNA ligase complex"/>
    <property type="evidence" value="ECO:0007669"/>
    <property type="project" value="TreeGrafter"/>
</dbReference>
<dbReference type="InterPro" id="IPR033714">
    <property type="entry name" value="tRNA_bind_bactPheRS"/>
</dbReference>
<dbReference type="Gene3D" id="2.40.50.140">
    <property type="entry name" value="Nucleic acid-binding proteins"/>
    <property type="match status" value="1"/>
</dbReference>
<feature type="binding site" evidence="15">
    <location>
        <position position="460"/>
    </location>
    <ligand>
        <name>Mg(2+)</name>
        <dbReference type="ChEBI" id="CHEBI:18420"/>
        <note>shared with alpha subunit</note>
    </ligand>
</feature>
<dbReference type="InterPro" id="IPR020825">
    <property type="entry name" value="Phe-tRNA_synthase-like_B3/B4"/>
</dbReference>
<dbReference type="CDD" id="cd00769">
    <property type="entry name" value="PheRS_beta_core"/>
    <property type="match status" value="1"/>
</dbReference>
<dbReference type="PANTHER" id="PTHR10947:SF0">
    <property type="entry name" value="PHENYLALANINE--TRNA LIGASE BETA SUBUNIT"/>
    <property type="match status" value="1"/>
</dbReference>
<keyword evidence="8 15" id="KW-0547">Nucleotide-binding</keyword>
<evidence type="ECO:0000256" key="6">
    <source>
        <dbReference type="ARBA" id="ARBA00022598"/>
    </source>
</evidence>
<evidence type="ECO:0000256" key="12">
    <source>
        <dbReference type="ARBA" id="ARBA00022917"/>
    </source>
</evidence>
<dbReference type="InterPro" id="IPR041616">
    <property type="entry name" value="PheRS_beta_core"/>
</dbReference>
<dbReference type="AlphaFoldDB" id="A0A377FSI9"/>
<keyword evidence="12 15" id="KW-0648">Protein biosynthesis</keyword>
<keyword evidence="13 15" id="KW-0030">Aminoacyl-tRNA synthetase</keyword>
<dbReference type="EMBL" id="UGGP01000001">
    <property type="protein sequence ID" value="STO07769.1"/>
    <property type="molecule type" value="Genomic_DNA"/>
</dbReference>
<dbReference type="FunFam" id="3.30.56.10:FF:000002">
    <property type="entry name" value="Phenylalanine--tRNA ligase beta subunit"/>
    <property type="match status" value="1"/>
</dbReference>
<dbReference type="FunFam" id="3.50.40.10:FF:000001">
    <property type="entry name" value="Phenylalanine--tRNA ligase beta subunit"/>
    <property type="match status" value="1"/>
</dbReference>
<keyword evidence="7 15" id="KW-0479">Metal-binding</keyword>
<comment type="cofactor">
    <cofactor evidence="15">
        <name>Mg(2+)</name>
        <dbReference type="ChEBI" id="CHEBI:18420"/>
    </cofactor>
    <text evidence="15">Binds 2 magnesium ions per tetramer.</text>
</comment>
<keyword evidence="10 15" id="KW-0460">Magnesium</keyword>
<dbReference type="Gene3D" id="3.50.40.10">
    <property type="entry name" value="Phenylalanyl-trna Synthetase, Chain B, domain 3"/>
    <property type="match status" value="1"/>
</dbReference>
<evidence type="ECO:0000256" key="5">
    <source>
        <dbReference type="ARBA" id="ARBA00022555"/>
    </source>
</evidence>
<dbReference type="PROSITE" id="PS50886">
    <property type="entry name" value="TRBD"/>
    <property type="match status" value="1"/>
</dbReference>
<evidence type="ECO:0000313" key="20">
    <source>
        <dbReference type="EMBL" id="STO07769.1"/>
    </source>
</evidence>
<dbReference type="EC" id="6.1.1.20" evidence="15"/>
<dbReference type="InterPro" id="IPR005147">
    <property type="entry name" value="tRNA_synthase_B5-dom"/>
</dbReference>
<dbReference type="SUPFAM" id="SSF46955">
    <property type="entry name" value="Putative DNA-binding domain"/>
    <property type="match status" value="1"/>
</dbReference>
<dbReference type="InterPro" id="IPR045060">
    <property type="entry name" value="Phe-tRNA-ligase_IIc_bsu"/>
</dbReference>
<dbReference type="GO" id="GO:0006432">
    <property type="term" value="P:phenylalanyl-tRNA aminoacylation"/>
    <property type="evidence" value="ECO:0007669"/>
    <property type="project" value="UniProtKB-UniRule"/>
</dbReference>
<dbReference type="PROSITE" id="PS51447">
    <property type="entry name" value="FDX_ACB"/>
    <property type="match status" value="1"/>
</dbReference>
<dbReference type="NCBIfam" id="TIGR00472">
    <property type="entry name" value="pheT_bact"/>
    <property type="match status" value="1"/>
</dbReference>
<dbReference type="Gene3D" id="3.30.70.380">
    <property type="entry name" value="Ferrodoxin-fold anticodon-binding domain"/>
    <property type="match status" value="1"/>
</dbReference>
<dbReference type="Pfam" id="PF03483">
    <property type="entry name" value="B3_4"/>
    <property type="match status" value="1"/>
</dbReference>
<dbReference type="GO" id="GO:0000287">
    <property type="term" value="F:magnesium ion binding"/>
    <property type="evidence" value="ECO:0007669"/>
    <property type="project" value="UniProtKB-UniRule"/>
</dbReference>
<feature type="domain" description="TRNA-binding" evidence="17">
    <location>
        <begin position="40"/>
        <end position="154"/>
    </location>
</feature>
<evidence type="ECO:0000256" key="9">
    <source>
        <dbReference type="ARBA" id="ARBA00022840"/>
    </source>
</evidence>
<dbReference type="Pfam" id="PF17759">
    <property type="entry name" value="tRNA_synthFbeta"/>
    <property type="match status" value="1"/>
</dbReference>
<evidence type="ECO:0000256" key="14">
    <source>
        <dbReference type="ARBA" id="ARBA00049255"/>
    </source>
</evidence>
<evidence type="ECO:0000259" key="19">
    <source>
        <dbReference type="PROSITE" id="PS51483"/>
    </source>
</evidence>
<dbReference type="SMART" id="SM00873">
    <property type="entry name" value="B3_4"/>
    <property type="match status" value="1"/>
</dbReference>
<name>A0A377FSI9_9BACL</name>
<dbReference type="InterPro" id="IPR036690">
    <property type="entry name" value="Fdx_antiC-bd_sf"/>
</dbReference>
<dbReference type="GO" id="GO:0004826">
    <property type="term" value="F:phenylalanine-tRNA ligase activity"/>
    <property type="evidence" value="ECO:0007669"/>
    <property type="project" value="UniProtKB-UniRule"/>
</dbReference>
<feature type="binding site" evidence="15">
    <location>
        <position position="463"/>
    </location>
    <ligand>
        <name>Mg(2+)</name>
        <dbReference type="ChEBI" id="CHEBI:18420"/>
        <note>shared with alpha subunit</note>
    </ligand>
</feature>
<sequence length="791" mass="85802">MLLSKKWLNQYIDVSDLSGQTLGDLITKNGIEVESVVSRSEGLSGLVVGHVLACEKHPEADKLNVTTVDIGAESPVQIVCGAPNVAAGQHVIVATVGARLPGLKIKKAKLRGVESQGMICSLEELGFEKKQIREDEQDGIHTFREPVEIGADVIRLLDLDDEVIELGLTPNRSDCLSLYGIIHEVAAILERPYTLPTADVTTDVANTVSVRLETDNCPYYATRRVDGVVIGDSPQWLKNILIAEGVRPINNVVDVTNYVMLELGQPLHAFDTAKLGTTIAVRQAHDGEEIVTLDDVTRTLDASMMVITNGEQPVAIAGVMGGANTEVDATTSSIILESAYFAPASVRKTSRTLGLRSDSSARFEKGVDPERLQLALDRAAELIVEVSGGTISDIVIAGDKDSAARTIDVSVAYINHRLGMDLEQATIVRILERLGLDVTGDETLTVHVPSRRPDLELPADITEEVARLYGYDSLPSSLPASRSKGYLPKENVLRRHVRRVLQGAGLSQAITYSLTSVGNASRFSGADLTQVNLAMPMSEERSVLRTSIIPGLLEAARYNTSRQQANVRLYETGRVYVEQGETLPRETERVAGVLTGLWYDHRSQGTRVPVDYFVAKGAVETLLAALRVEATYEAAVVADMHPGRTANVLIDGRVIGYVGQVHPGVSKDVYGLKEVYVFELDLDVLQQTAELIYEDVPRFPSVTRDLALVLKRDIPAGQVEATIKQAAGPLLIDLALFDVYTGENVGEDEKSLAFSLKYQDPTRTLQDEEVTASYEAIIAAVKVAHGADVRA</sequence>
<reference evidence="20 21" key="1">
    <citation type="submission" date="2018-06" db="EMBL/GenBank/DDBJ databases">
        <authorList>
            <consortium name="Pathogen Informatics"/>
            <person name="Doyle S."/>
        </authorList>
    </citation>
    <scope>NUCLEOTIDE SEQUENCE [LARGE SCALE GENOMIC DNA]</scope>
    <source>
        <strain evidence="20 21">NCTC13163</strain>
    </source>
</reference>
<protein>
    <recommendedName>
        <fullName evidence="15">Phenylalanine--tRNA ligase beta subunit</fullName>
        <ecNumber evidence="15">6.1.1.20</ecNumber>
    </recommendedName>
    <alternativeName>
        <fullName evidence="15">Phenylalanyl-tRNA synthetase beta subunit</fullName>
        <shortName evidence="15">PheRS</shortName>
    </alternativeName>
</protein>
<comment type="catalytic activity">
    <reaction evidence="14 15">
        <text>tRNA(Phe) + L-phenylalanine + ATP = L-phenylalanyl-tRNA(Phe) + AMP + diphosphate + H(+)</text>
        <dbReference type="Rhea" id="RHEA:19413"/>
        <dbReference type="Rhea" id="RHEA-COMP:9668"/>
        <dbReference type="Rhea" id="RHEA-COMP:9699"/>
        <dbReference type="ChEBI" id="CHEBI:15378"/>
        <dbReference type="ChEBI" id="CHEBI:30616"/>
        <dbReference type="ChEBI" id="CHEBI:33019"/>
        <dbReference type="ChEBI" id="CHEBI:58095"/>
        <dbReference type="ChEBI" id="CHEBI:78442"/>
        <dbReference type="ChEBI" id="CHEBI:78531"/>
        <dbReference type="ChEBI" id="CHEBI:456215"/>
        <dbReference type="EC" id="6.1.1.20"/>
    </reaction>
</comment>
<evidence type="ECO:0000256" key="4">
    <source>
        <dbReference type="ARBA" id="ARBA00022490"/>
    </source>
</evidence>
<proteinExistence type="inferred from homology"/>
<dbReference type="Pfam" id="PF03147">
    <property type="entry name" value="FDX-ACB"/>
    <property type="match status" value="1"/>
</dbReference>
<keyword evidence="6 15" id="KW-0436">Ligase</keyword>
<comment type="similarity">
    <text evidence="2 15">Belongs to the phenylalanyl-tRNA synthetase beta subunit family. Type 1 subfamily.</text>
</comment>
<evidence type="ECO:0000313" key="21">
    <source>
        <dbReference type="Proteomes" id="UP000254060"/>
    </source>
</evidence>
<dbReference type="HAMAP" id="MF_00283">
    <property type="entry name" value="Phe_tRNA_synth_beta1"/>
    <property type="match status" value="1"/>
</dbReference>
<dbReference type="GO" id="GO:0140096">
    <property type="term" value="F:catalytic activity, acting on a protein"/>
    <property type="evidence" value="ECO:0007669"/>
    <property type="project" value="UniProtKB-ARBA"/>
</dbReference>
<feature type="binding site" evidence="15">
    <location>
        <position position="464"/>
    </location>
    <ligand>
        <name>Mg(2+)</name>
        <dbReference type="ChEBI" id="CHEBI:18420"/>
        <note>shared with alpha subunit</note>
    </ligand>
</feature>
<dbReference type="STRING" id="1397694.GCA_000702585_01632"/>
<evidence type="ECO:0000259" key="18">
    <source>
        <dbReference type="PROSITE" id="PS51447"/>
    </source>
</evidence>
<keyword evidence="11 16" id="KW-0694">RNA-binding</keyword>
<feature type="domain" description="FDX-ACB" evidence="18">
    <location>
        <begin position="697"/>
        <end position="790"/>
    </location>
</feature>
<dbReference type="InterPro" id="IPR009061">
    <property type="entry name" value="DNA-bd_dom_put_sf"/>
</dbReference>
<evidence type="ECO:0000256" key="13">
    <source>
        <dbReference type="ARBA" id="ARBA00023146"/>
    </source>
</evidence>
<dbReference type="InterPro" id="IPR004532">
    <property type="entry name" value="Phe-tRNA-ligase_IIc_bsu_bact"/>
</dbReference>
<keyword evidence="9 15" id="KW-0067">ATP-binding</keyword>
<dbReference type="InterPro" id="IPR005121">
    <property type="entry name" value="Fdx_antiC-bd"/>
</dbReference>
<dbReference type="FunFam" id="3.30.930.10:FF:000022">
    <property type="entry name" value="Phenylalanine--tRNA ligase beta subunit"/>
    <property type="match status" value="1"/>
</dbReference>
<evidence type="ECO:0000256" key="8">
    <source>
        <dbReference type="ARBA" id="ARBA00022741"/>
    </source>
</evidence>
<accession>A0A377FSI9</accession>
<evidence type="ECO:0000256" key="1">
    <source>
        <dbReference type="ARBA" id="ARBA00004496"/>
    </source>
</evidence>
<gene>
    <name evidence="20" type="primary">pheT_2</name>
    <name evidence="15" type="synonym">pheT</name>
    <name evidence="20" type="ORF">NCTC13163_01127</name>
</gene>
<dbReference type="OrthoDB" id="9805455at2"/>
<dbReference type="Gene3D" id="3.30.930.10">
    <property type="entry name" value="Bira Bifunctional Protein, Domain 2"/>
    <property type="match status" value="1"/>
</dbReference>
<feature type="binding site" evidence="15">
    <location>
        <position position="454"/>
    </location>
    <ligand>
        <name>Mg(2+)</name>
        <dbReference type="ChEBI" id="CHEBI:18420"/>
        <note>shared with alpha subunit</note>
    </ligand>
</feature>
<dbReference type="GO" id="GO:0000049">
    <property type="term" value="F:tRNA binding"/>
    <property type="evidence" value="ECO:0007669"/>
    <property type="project" value="UniProtKB-UniRule"/>
</dbReference>
<dbReference type="SUPFAM" id="SSF56037">
    <property type="entry name" value="PheT/TilS domain"/>
    <property type="match status" value="1"/>
</dbReference>
<dbReference type="SMART" id="SM00896">
    <property type="entry name" value="FDX-ACB"/>
    <property type="match status" value="1"/>
</dbReference>
<dbReference type="Pfam" id="PF03484">
    <property type="entry name" value="B5"/>
    <property type="match status" value="1"/>
</dbReference>
<dbReference type="Proteomes" id="UP000254060">
    <property type="component" value="Unassembled WGS sequence"/>
</dbReference>
<feature type="domain" description="B5" evidence="19">
    <location>
        <begin position="402"/>
        <end position="476"/>
    </location>
</feature>
<evidence type="ECO:0000256" key="11">
    <source>
        <dbReference type="ARBA" id="ARBA00022884"/>
    </source>
</evidence>
<dbReference type="Gene3D" id="3.30.56.10">
    <property type="match status" value="2"/>
</dbReference>
<dbReference type="NCBIfam" id="NF045760">
    <property type="entry name" value="YtpR"/>
    <property type="match status" value="1"/>
</dbReference>
<comment type="subcellular location">
    <subcellularLocation>
        <location evidence="1 15">Cytoplasm</location>
    </subcellularLocation>
</comment>
<dbReference type="CDD" id="cd02796">
    <property type="entry name" value="tRNA_bind_bactPheRS"/>
    <property type="match status" value="1"/>
</dbReference>
<dbReference type="PROSITE" id="PS51483">
    <property type="entry name" value="B5"/>
    <property type="match status" value="1"/>
</dbReference>
<dbReference type="PANTHER" id="PTHR10947">
    <property type="entry name" value="PHENYLALANYL-TRNA SYNTHETASE BETA CHAIN AND LEUCINE-RICH REPEAT-CONTAINING PROTEIN 47"/>
    <property type="match status" value="1"/>
</dbReference>
<dbReference type="InterPro" id="IPR045864">
    <property type="entry name" value="aa-tRNA-synth_II/BPL/LPL"/>
</dbReference>
<dbReference type="SUPFAM" id="SSF50249">
    <property type="entry name" value="Nucleic acid-binding proteins"/>
    <property type="match status" value="1"/>
</dbReference>
<evidence type="ECO:0000256" key="15">
    <source>
        <dbReference type="HAMAP-Rule" id="MF_00283"/>
    </source>
</evidence>
<evidence type="ECO:0000259" key="17">
    <source>
        <dbReference type="PROSITE" id="PS50886"/>
    </source>
</evidence>
<dbReference type="RefSeq" id="WP_029334726.1">
    <property type="nucleotide sequence ID" value="NZ_UGGP01000001.1"/>
</dbReference>
<keyword evidence="4 15" id="KW-0963">Cytoplasm</keyword>
<comment type="subunit">
    <text evidence="3 15">Tetramer of two alpha and two beta subunits.</text>
</comment>
<evidence type="ECO:0000256" key="2">
    <source>
        <dbReference type="ARBA" id="ARBA00008653"/>
    </source>
</evidence>
<dbReference type="GO" id="GO:0016740">
    <property type="term" value="F:transferase activity"/>
    <property type="evidence" value="ECO:0007669"/>
    <property type="project" value="UniProtKB-ARBA"/>
</dbReference>
<dbReference type="InterPro" id="IPR012340">
    <property type="entry name" value="NA-bd_OB-fold"/>
</dbReference>
<dbReference type="InterPro" id="IPR005146">
    <property type="entry name" value="B3/B4_tRNA-bd"/>
</dbReference>